<gene>
    <name evidence="3" type="ORF">JOE61_001836</name>
</gene>
<dbReference type="InterPro" id="IPR024498">
    <property type="entry name" value="DUF2786"/>
</dbReference>
<dbReference type="Proteomes" id="UP000732378">
    <property type="component" value="Unassembled WGS sequence"/>
</dbReference>
<dbReference type="EMBL" id="JAFBBZ010000001">
    <property type="protein sequence ID" value="MBM7508022.1"/>
    <property type="molecule type" value="Genomic_DNA"/>
</dbReference>
<organism evidence="3 4">
    <name type="scientific">Nocardioides salarius</name>
    <dbReference type="NCBI Taxonomy" id="374513"/>
    <lineage>
        <taxon>Bacteria</taxon>
        <taxon>Bacillati</taxon>
        <taxon>Actinomycetota</taxon>
        <taxon>Actinomycetes</taxon>
        <taxon>Propionibacteriales</taxon>
        <taxon>Nocardioidaceae</taxon>
        <taxon>Nocardioides</taxon>
    </lineage>
</organism>
<proteinExistence type="predicted"/>
<evidence type="ECO:0008006" key="5">
    <source>
        <dbReference type="Google" id="ProtNLM"/>
    </source>
</evidence>
<sequence>MSTFIDKLAKVLAQAEAASTPEEADAFLAKAQYLSTRWSIDLATARQHTARQEQRAEPVQRTITIGEARAMGNSRLVALFLACALPNDVRADVARNSTTVYAYGFPSDLEVVEALYVHLALQMVHDAGVFLASDAHLVGGAVWNPRTRSFAPPSKKTARLAFYEAFVEQIATRLWAARRDAEARAERERLEREEPDTGASTALVLAQKEAEVADYYTRTSTARGSWQAGRRRTGLDGGVAAWEAGARSGAEARLSAAQRLPGGRTQIA</sequence>
<comment type="caution">
    <text evidence="3">The sequence shown here is derived from an EMBL/GenBank/DDBJ whole genome shotgun (WGS) entry which is preliminary data.</text>
</comment>
<feature type="domain" description="DUF7168" evidence="2">
    <location>
        <begin position="76"/>
        <end position="194"/>
    </location>
</feature>
<reference evidence="3 4" key="1">
    <citation type="submission" date="2021-01" db="EMBL/GenBank/DDBJ databases">
        <title>Sequencing the genomes of 1000 actinobacteria strains.</title>
        <authorList>
            <person name="Klenk H.-P."/>
        </authorList>
    </citation>
    <scope>NUCLEOTIDE SEQUENCE [LARGE SCALE GENOMIC DNA]</scope>
    <source>
        <strain evidence="3 4">DSM 18239</strain>
    </source>
</reference>
<dbReference type="InterPro" id="IPR055592">
    <property type="entry name" value="DUF7168"/>
</dbReference>
<evidence type="ECO:0000313" key="3">
    <source>
        <dbReference type="EMBL" id="MBM7508022.1"/>
    </source>
</evidence>
<feature type="domain" description="DUF2786" evidence="1">
    <location>
        <begin position="5"/>
        <end position="41"/>
    </location>
</feature>
<protein>
    <recommendedName>
        <fullName evidence="5">DUF2786 domain-containing protein</fullName>
    </recommendedName>
</protein>
<evidence type="ECO:0000259" key="2">
    <source>
        <dbReference type="Pfam" id="PF23771"/>
    </source>
</evidence>
<dbReference type="RefSeq" id="WP_193669769.1">
    <property type="nucleotide sequence ID" value="NZ_JACDTV010000010.1"/>
</dbReference>
<evidence type="ECO:0000259" key="1">
    <source>
        <dbReference type="Pfam" id="PF10979"/>
    </source>
</evidence>
<dbReference type="Pfam" id="PF23771">
    <property type="entry name" value="DUF7168"/>
    <property type="match status" value="1"/>
</dbReference>
<evidence type="ECO:0000313" key="4">
    <source>
        <dbReference type="Proteomes" id="UP000732378"/>
    </source>
</evidence>
<accession>A0ABS2MA43</accession>
<dbReference type="Pfam" id="PF10979">
    <property type="entry name" value="DUF2786"/>
    <property type="match status" value="1"/>
</dbReference>
<keyword evidence="4" id="KW-1185">Reference proteome</keyword>
<name>A0ABS2MA43_9ACTN</name>